<dbReference type="PROSITE" id="PS00938">
    <property type="entry name" value="IF3"/>
    <property type="match status" value="1"/>
</dbReference>
<reference evidence="8" key="1">
    <citation type="submission" date="2014-03" db="EMBL/GenBank/DDBJ databases">
        <title>Metagenomic reconstruction of the complete chloroplast and mitochondrial genomes of a novel unicellular red alga from the Cyanidiaceae family.</title>
        <authorList>
            <person name="Servin-Garciduenas L.E."/>
            <person name="Martinez-Romero E."/>
        </authorList>
    </citation>
    <scope>NUCLEOTIDE SEQUENCE</scope>
    <source>
        <strain evidence="8">MX-AZ01</strain>
    </source>
</reference>
<dbReference type="InterPro" id="IPR019814">
    <property type="entry name" value="Translation_initiation_fac_3_N"/>
</dbReference>
<gene>
    <name evidence="4 8" type="primary">infC</name>
</gene>
<evidence type="ECO:0000313" key="8">
    <source>
        <dbReference type="EMBL" id="AIA61094.1"/>
    </source>
</evidence>
<comment type="similarity">
    <text evidence="1 4 5">Belongs to the IF-3 family.</text>
</comment>
<dbReference type="SUPFAM" id="SSF54364">
    <property type="entry name" value="Translation initiation factor IF3, N-terminal domain"/>
    <property type="match status" value="1"/>
</dbReference>
<dbReference type="Pfam" id="PF05198">
    <property type="entry name" value="IF3_N"/>
    <property type="match status" value="1"/>
</dbReference>
<comment type="function">
    <text evidence="4 5">IF-3 binds to the 30S ribosomal subunit and shifts the equilibrium between 70S ribosomes and their 50S and 30S subunits in favor of the free subunits, thus enhancing the availability of 30S subunits on which protein synthesis initiation begins.</text>
</comment>
<name>A0A060A4R4_9RHOD</name>
<comment type="subunit">
    <text evidence="4 5">Monomer.</text>
</comment>
<sequence length="173" mass="19543">MQPLQSFPFMLVNESIRYASILVIDETGTSLGIFTSEEGRQIAAKKGLDLILLNPNADPPVCKIVNYGKYKFELEKKAKAKKKNQSNLKEIKMSYNMEEHDYQVRLLQACKFLKAGDKVKVTLILKGREMQHQHLAQKKIAQFQNDVSDLAQMAKPASQEGKTLSAIFVPKKS</sequence>
<accession>A0A060A4R4</accession>
<proteinExistence type="inferred from homology"/>
<dbReference type="InterPro" id="IPR036788">
    <property type="entry name" value="T_IF-3_C_sf"/>
</dbReference>
<comment type="subcellular location">
    <subcellularLocation>
        <location evidence="4 5">Plastid</location>
        <location evidence="4 5">Chloroplast</location>
    </subcellularLocation>
</comment>
<dbReference type="InterPro" id="IPR036787">
    <property type="entry name" value="T_IF-3_N_sf"/>
</dbReference>
<protein>
    <recommendedName>
        <fullName evidence="4">Translation initiation factor IF-3, chloroplastic</fullName>
    </recommendedName>
</protein>
<keyword evidence="3 4" id="KW-0648">Protein biosynthesis</keyword>
<dbReference type="SUPFAM" id="SSF55200">
    <property type="entry name" value="Translation initiation factor IF3, C-terminal domain"/>
    <property type="match status" value="1"/>
</dbReference>
<keyword evidence="8" id="KW-0934">Plastid</keyword>
<dbReference type="InterPro" id="IPR019813">
    <property type="entry name" value="Translation_initiation_fac3_CS"/>
</dbReference>
<dbReference type="GO" id="GO:0003743">
    <property type="term" value="F:translation initiation factor activity"/>
    <property type="evidence" value="ECO:0007669"/>
    <property type="project" value="UniProtKB-UniRule"/>
</dbReference>
<evidence type="ECO:0000256" key="5">
    <source>
        <dbReference type="RuleBase" id="RU000646"/>
    </source>
</evidence>
<feature type="domain" description="Translation initiation factor 3 N-terminal" evidence="7">
    <location>
        <begin position="12"/>
        <end position="80"/>
    </location>
</feature>
<dbReference type="AlphaFoldDB" id="A0A060A4R4"/>
<dbReference type="NCBIfam" id="TIGR00168">
    <property type="entry name" value="infC"/>
    <property type="match status" value="1"/>
</dbReference>
<feature type="domain" description="Translation initiation factor 3 C-terminal" evidence="6">
    <location>
        <begin position="87"/>
        <end position="171"/>
    </location>
</feature>
<dbReference type="PANTHER" id="PTHR10938:SF0">
    <property type="entry name" value="TRANSLATION INITIATION FACTOR IF-3, MITOCHONDRIAL"/>
    <property type="match status" value="1"/>
</dbReference>
<geneLocation type="chloroplast" evidence="8"/>
<dbReference type="GO" id="GO:0043022">
    <property type="term" value="F:ribosome binding"/>
    <property type="evidence" value="ECO:0007669"/>
    <property type="project" value="TreeGrafter"/>
</dbReference>
<dbReference type="PANTHER" id="PTHR10938">
    <property type="entry name" value="TRANSLATION INITIATION FACTOR IF-3"/>
    <property type="match status" value="1"/>
</dbReference>
<evidence type="ECO:0000256" key="1">
    <source>
        <dbReference type="ARBA" id="ARBA00005439"/>
    </source>
</evidence>
<evidence type="ECO:0000259" key="7">
    <source>
        <dbReference type="Pfam" id="PF05198"/>
    </source>
</evidence>
<evidence type="ECO:0000256" key="4">
    <source>
        <dbReference type="HAMAP-Rule" id="MF_00080"/>
    </source>
</evidence>
<dbReference type="HAMAP" id="MF_00080">
    <property type="entry name" value="IF_3"/>
    <property type="match status" value="1"/>
</dbReference>
<dbReference type="EMBL" id="KJ569775">
    <property type="protein sequence ID" value="AIA61094.1"/>
    <property type="molecule type" value="Genomic_DNA"/>
</dbReference>
<dbReference type="Gene3D" id="3.30.110.10">
    <property type="entry name" value="Translation initiation factor 3 (IF-3), C-terminal domain"/>
    <property type="match status" value="1"/>
</dbReference>
<dbReference type="InterPro" id="IPR001288">
    <property type="entry name" value="Translation_initiation_fac_3"/>
</dbReference>
<organism evidence="8">
    <name type="scientific">Cyanidiaceae sp. MX-AZ01</name>
    <dbReference type="NCBI Taxonomy" id="1503164"/>
    <lineage>
        <taxon>Eukaryota</taxon>
        <taxon>Rhodophyta</taxon>
        <taxon>Bangiophyceae</taxon>
        <taxon>Cyanidiales</taxon>
        <taxon>Cyanidiaceae</taxon>
    </lineage>
</organism>
<keyword evidence="2 4" id="KW-0396">Initiation factor</keyword>
<dbReference type="Gene3D" id="3.10.20.80">
    <property type="entry name" value="Translation initiation factor 3 (IF-3), N-terminal domain"/>
    <property type="match status" value="1"/>
</dbReference>
<evidence type="ECO:0000256" key="2">
    <source>
        <dbReference type="ARBA" id="ARBA00022540"/>
    </source>
</evidence>
<keyword evidence="8" id="KW-0150">Chloroplast</keyword>
<dbReference type="GO" id="GO:0005829">
    <property type="term" value="C:cytosol"/>
    <property type="evidence" value="ECO:0007669"/>
    <property type="project" value="TreeGrafter"/>
</dbReference>
<dbReference type="GO" id="GO:0032790">
    <property type="term" value="P:ribosome disassembly"/>
    <property type="evidence" value="ECO:0007669"/>
    <property type="project" value="TreeGrafter"/>
</dbReference>
<dbReference type="GO" id="GO:0016020">
    <property type="term" value="C:membrane"/>
    <property type="evidence" value="ECO:0007669"/>
    <property type="project" value="TreeGrafter"/>
</dbReference>
<dbReference type="Pfam" id="PF00707">
    <property type="entry name" value="IF3_C"/>
    <property type="match status" value="1"/>
</dbReference>
<dbReference type="InterPro" id="IPR019815">
    <property type="entry name" value="Translation_initiation_fac_3_C"/>
</dbReference>
<evidence type="ECO:0000259" key="6">
    <source>
        <dbReference type="Pfam" id="PF00707"/>
    </source>
</evidence>
<evidence type="ECO:0000256" key="3">
    <source>
        <dbReference type="ARBA" id="ARBA00022917"/>
    </source>
</evidence>
<dbReference type="GO" id="GO:0009507">
    <property type="term" value="C:chloroplast"/>
    <property type="evidence" value="ECO:0007669"/>
    <property type="project" value="UniProtKB-SubCell"/>
</dbReference>